<dbReference type="SUPFAM" id="SSF52540">
    <property type="entry name" value="P-loop containing nucleoside triphosphate hydrolases"/>
    <property type="match status" value="1"/>
</dbReference>
<proteinExistence type="inferred from homology"/>
<name>A0A6S7GML1_PARCT</name>
<evidence type="ECO:0000313" key="6">
    <source>
        <dbReference type="Proteomes" id="UP001152795"/>
    </source>
</evidence>
<dbReference type="InterPro" id="IPR027417">
    <property type="entry name" value="P-loop_NTPase"/>
</dbReference>
<gene>
    <name evidence="5" type="ORF">PACLA_8A029937</name>
</gene>
<evidence type="ECO:0000256" key="4">
    <source>
        <dbReference type="ARBA" id="ARBA00023125"/>
    </source>
</evidence>
<keyword evidence="6" id="KW-1185">Reference proteome</keyword>
<dbReference type="GO" id="GO:0006298">
    <property type="term" value="P:mismatch repair"/>
    <property type="evidence" value="ECO:0007669"/>
    <property type="project" value="InterPro"/>
</dbReference>
<comment type="caution">
    <text evidence="5">The sequence shown here is derived from an EMBL/GenBank/DDBJ whole genome shotgun (WGS) entry which is preliminary data.</text>
</comment>
<dbReference type="PROSITE" id="PS00486">
    <property type="entry name" value="DNA_MISMATCH_REPAIR_2"/>
    <property type="match status" value="1"/>
</dbReference>
<keyword evidence="3" id="KW-0067">ATP-binding</keyword>
<dbReference type="PANTHER" id="PTHR11361:SF21">
    <property type="entry name" value="MUTS PROTEIN HOMOLOG 4"/>
    <property type="match status" value="1"/>
</dbReference>
<evidence type="ECO:0000256" key="2">
    <source>
        <dbReference type="ARBA" id="ARBA00022741"/>
    </source>
</evidence>
<dbReference type="OrthoDB" id="276261at2759"/>
<dbReference type="Proteomes" id="UP001152795">
    <property type="component" value="Unassembled WGS sequence"/>
</dbReference>
<comment type="similarity">
    <text evidence="1">Belongs to the DNA mismatch repair MutS family.</text>
</comment>
<evidence type="ECO:0000256" key="1">
    <source>
        <dbReference type="ARBA" id="ARBA00006271"/>
    </source>
</evidence>
<accession>A0A6S7GML1</accession>
<dbReference type="Gene3D" id="3.40.50.300">
    <property type="entry name" value="P-loop containing nucleotide triphosphate hydrolases"/>
    <property type="match status" value="1"/>
</dbReference>
<keyword evidence="2" id="KW-0547">Nucleotide-binding</keyword>
<dbReference type="GO" id="GO:0005524">
    <property type="term" value="F:ATP binding"/>
    <property type="evidence" value="ECO:0007669"/>
    <property type="project" value="UniProtKB-KW"/>
</dbReference>
<protein>
    <submittedName>
        <fullName evidence="5">MutS homolog 4-like</fullName>
    </submittedName>
</protein>
<dbReference type="GO" id="GO:0030983">
    <property type="term" value="F:mismatched DNA binding"/>
    <property type="evidence" value="ECO:0007669"/>
    <property type="project" value="InterPro"/>
</dbReference>
<sequence length="247" mass="27953">MAQIGSFVPAEYASFRITRQIFTRIGSDDDIETNSSTFMLEVSTTLSNLLLLLLFPEMKEINYILQNVTNDSLIIIDELGRGTSSEEGLAICYSICEHLVTKKAFTFFATHFLELTTMDGLYPNIENYHMEIQRVFNEDGQGEKISYSHTLSKGSTSEKHYGIELGKLSALPAELLHEAEVLSKNLTEREKSQSESSIEAKKERAIFRLGTKLIQAAKNSCLDENGLQAYMQGLKSQYYRDIEDMEE</sequence>
<dbReference type="AlphaFoldDB" id="A0A6S7GML1"/>
<reference evidence="5" key="1">
    <citation type="submission" date="2020-04" db="EMBL/GenBank/DDBJ databases">
        <authorList>
            <person name="Alioto T."/>
            <person name="Alioto T."/>
            <person name="Gomez Garrido J."/>
        </authorList>
    </citation>
    <scope>NUCLEOTIDE SEQUENCE</scope>
    <source>
        <strain evidence="5">A484AB</strain>
    </source>
</reference>
<evidence type="ECO:0000256" key="3">
    <source>
        <dbReference type="ARBA" id="ARBA00022840"/>
    </source>
</evidence>
<keyword evidence="4" id="KW-0238">DNA-binding</keyword>
<dbReference type="PANTHER" id="PTHR11361">
    <property type="entry name" value="DNA MISMATCH REPAIR PROTEIN MUTS FAMILY MEMBER"/>
    <property type="match status" value="1"/>
</dbReference>
<dbReference type="GO" id="GO:0140664">
    <property type="term" value="F:ATP-dependent DNA damage sensor activity"/>
    <property type="evidence" value="ECO:0007669"/>
    <property type="project" value="InterPro"/>
</dbReference>
<organism evidence="5 6">
    <name type="scientific">Paramuricea clavata</name>
    <name type="common">Red gorgonian</name>
    <name type="synonym">Violescent sea-whip</name>
    <dbReference type="NCBI Taxonomy" id="317549"/>
    <lineage>
        <taxon>Eukaryota</taxon>
        <taxon>Metazoa</taxon>
        <taxon>Cnidaria</taxon>
        <taxon>Anthozoa</taxon>
        <taxon>Octocorallia</taxon>
        <taxon>Malacalcyonacea</taxon>
        <taxon>Plexauridae</taxon>
        <taxon>Paramuricea</taxon>
    </lineage>
</organism>
<evidence type="ECO:0000313" key="5">
    <source>
        <dbReference type="EMBL" id="CAB3994744.1"/>
    </source>
</evidence>
<dbReference type="EMBL" id="CACRXK020002527">
    <property type="protein sequence ID" value="CAB3994744.1"/>
    <property type="molecule type" value="Genomic_DNA"/>
</dbReference>
<dbReference type="Pfam" id="PF00488">
    <property type="entry name" value="MutS_V"/>
    <property type="match status" value="2"/>
</dbReference>
<dbReference type="GO" id="GO:0005634">
    <property type="term" value="C:nucleus"/>
    <property type="evidence" value="ECO:0007669"/>
    <property type="project" value="TreeGrafter"/>
</dbReference>
<dbReference type="SMART" id="SM00534">
    <property type="entry name" value="MUTSac"/>
    <property type="match status" value="1"/>
</dbReference>
<dbReference type="GO" id="GO:0007131">
    <property type="term" value="P:reciprocal meiotic recombination"/>
    <property type="evidence" value="ECO:0007669"/>
    <property type="project" value="TreeGrafter"/>
</dbReference>
<dbReference type="InterPro" id="IPR045076">
    <property type="entry name" value="MutS"/>
</dbReference>
<dbReference type="InterPro" id="IPR000432">
    <property type="entry name" value="DNA_mismatch_repair_MutS_C"/>
</dbReference>